<keyword evidence="1" id="KW-0812">Transmembrane</keyword>
<evidence type="ECO:0000313" key="3">
    <source>
        <dbReference type="EMBL" id="CAL8145591.1"/>
    </source>
</evidence>
<organism evidence="3 4">
    <name type="scientific">Orchesella dallaii</name>
    <dbReference type="NCBI Taxonomy" id="48710"/>
    <lineage>
        <taxon>Eukaryota</taxon>
        <taxon>Metazoa</taxon>
        <taxon>Ecdysozoa</taxon>
        <taxon>Arthropoda</taxon>
        <taxon>Hexapoda</taxon>
        <taxon>Collembola</taxon>
        <taxon>Entomobryomorpha</taxon>
        <taxon>Entomobryoidea</taxon>
        <taxon>Orchesellidae</taxon>
        <taxon>Orchesellinae</taxon>
        <taxon>Orchesella</taxon>
    </lineage>
</organism>
<feature type="transmembrane region" description="Helical" evidence="1">
    <location>
        <begin position="835"/>
        <end position="866"/>
    </location>
</feature>
<evidence type="ECO:0000313" key="4">
    <source>
        <dbReference type="Proteomes" id="UP001642540"/>
    </source>
</evidence>
<keyword evidence="4" id="KW-1185">Reference proteome</keyword>
<dbReference type="EMBL" id="CAXLJM020000164">
    <property type="protein sequence ID" value="CAL8145591.1"/>
    <property type="molecule type" value="Genomic_DNA"/>
</dbReference>
<reference evidence="3 4" key="1">
    <citation type="submission" date="2024-08" db="EMBL/GenBank/DDBJ databases">
        <authorList>
            <person name="Cucini C."/>
            <person name="Frati F."/>
        </authorList>
    </citation>
    <scope>NUCLEOTIDE SEQUENCE [LARGE SCALE GENOMIC DNA]</scope>
</reference>
<proteinExistence type="predicted"/>
<keyword evidence="1" id="KW-0472">Membrane</keyword>
<feature type="transmembrane region" description="Helical" evidence="1">
    <location>
        <begin position="941"/>
        <end position="960"/>
    </location>
</feature>
<feature type="transmembrane region" description="Helical" evidence="1">
    <location>
        <begin position="556"/>
        <end position="574"/>
    </location>
</feature>
<feature type="transmembrane region" description="Helical" evidence="1">
    <location>
        <begin position="476"/>
        <end position="497"/>
    </location>
</feature>
<dbReference type="Gene3D" id="1.10.287.70">
    <property type="match status" value="1"/>
</dbReference>
<feature type="transmembrane region" description="Helical" evidence="1">
    <location>
        <begin position="914"/>
        <end position="935"/>
    </location>
</feature>
<gene>
    <name evidence="3" type="ORF">ODALV1_LOCUS30541</name>
</gene>
<protein>
    <submittedName>
        <fullName evidence="3">Uncharacterized protein</fullName>
    </submittedName>
</protein>
<evidence type="ECO:0000256" key="2">
    <source>
        <dbReference type="SAM" id="SignalP"/>
    </source>
</evidence>
<name>A0ABP1S7Z2_9HEXA</name>
<feature type="chain" id="PRO_5046809976" evidence="2">
    <location>
        <begin position="17"/>
        <end position="1028"/>
    </location>
</feature>
<keyword evidence="1" id="KW-1133">Transmembrane helix</keyword>
<evidence type="ECO:0000256" key="1">
    <source>
        <dbReference type="SAM" id="Phobius"/>
    </source>
</evidence>
<dbReference type="Proteomes" id="UP001642540">
    <property type="component" value="Unassembled WGS sequence"/>
</dbReference>
<feature type="signal peptide" evidence="2">
    <location>
        <begin position="1"/>
        <end position="16"/>
    </location>
</feature>
<accession>A0ABP1S7Z2</accession>
<keyword evidence="2" id="KW-0732">Signal</keyword>
<comment type="caution">
    <text evidence="3">The sequence shown here is derived from an EMBL/GenBank/DDBJ whole genome shotgun (WGS) entry which is preliminary data.</text>
</comment>
<sequence>MEKLLRILSLLCIASATTHYKEFLYPQIENFLEAYREYSEYRTEGWKGSHKYLTNLHEKLDHLPECLNQVINYEGIDLKGSLAPIVLWRYDVVRITYTVLPNNGYTQFTRSYPHEKVQNPNNSTKIEWCQRQGLLRGLECPDFPIVDFSSKSRPWRCETRWYIFPPSPVSNPLYFERPWLSEPLRMIIPAGLRNFGVISLHRMQYDAKRREGSVDFSMLMVSRPVYDIVISDWQFKESSVHMLKPWRTTLSASMTGGAYLHVTSGREELTFDLTKEVGRPTTRRLPDIISYRLDNVVAFCRYCHPSQMFYPIDIGSLFSLSHLSRSFRVLNTPTKFIRWAALLSGGAITTYDLEEDDIMMNTSPYQLLLQSKQTQGDEYLDELRWKFELRLLLQTVIRNGSFGVIAFNEHYRFKREWKDEYYMENKDFIPSVVVAMVGHEDVASFYFHNIQLNFVSCGKADIDGLAFGELSSIFDVYIWLCILLSMILVPLMSTLVLHISFTPKNSETQLEFTTLLTKMKQSIQSGCVIEGCVMTARALLEQGDPFARKFIKSRKLHLILGPFLITSLVVSNAYKNENITKITLPRLPIPFDTFEALVEHSFRIYTRIVFIGGYTDFSKFGTMSLFQKFIKFPTNRTHHQSLSLPSELYWFARGDYSHFDYYSQIQLNLSDKVLNMLNKTMIHPKWIPIFTQGYKKDDPVLGACNGTAMFLPDLEAREVYYNLSGIPKNNGKVFLSKNPMFNVRYAIGFARWVNPNVLDRLDSIQRAGIWYWWEEFAVKFMSRVKGKSPVSSGVDVENGASSDISSNLKGNISNPLSHRYLPYRLQQMGVKVDRYVLLLGGFMDCSLSFVTLHATLMIIWLVTLYFQMMRFWLDMILRLSCNRGWFETAFQQYRVLQTLNQIARDYMSHGIIPAIYLMCYCVTLAFWTSIVMTYGTMPFEMILNFAIMGSLLSLATHLTIDTAGTILETSQTVKRQLYFCQKNLTRKHVRSCSDIKIYCGSTSYFEKHTVTVFVDSIINNMITIILAL</sequence>